<accession>A0A9P9IZP9</accession>
<organism evidence="3 4">
    <name type="scientific">Dendryphion nanum</name>
    <dbReference type="NCBI Taxonomy" id="256645"/>
    <lineage>
        <taxon>Eukaryota</taxon>
        <taxon>Fungi</taxon>
        <taxon>Dikarya</taxon>
        <taxon>Ascomycota</taxon>
        <taxon>Pezizomycotina</taxon>
        <taxon>Dothideomycetes</taxon>
        <taxon>Pleosporomycetidae</taxon>
        <taxon>Pleosporales</taxon>
        <taxon>Torulaceae</taxon>
        <taxon>Dendryphion</taxon>
    </lineage>
</organism>
<comment type="caution">
    <text evidence="3">The sequence shown here is derived from an EMBL/GenBank/DDBJ whole genome shotgun (WGS) entry which is preliminary data.</text>
</comment>
<proteinExistence type="predicted"/>
<evidence type="ECO:0000256" key="1">
    <source>
        <dbReference type="SAM" id="MobiDB-lite"/>
    </source>
</evidence>
<feature type="compositionally biased region" description="Polar residues" evidence="1">
    <location>
        <begin position="82"/>
        <end position="92"/>
    </location>
</feature>
<protein>
    <submittedName>
        <fullName evidence="3">Uncharacterized protein</fullName>
    </submittedName>
</protein>
<dbReference type="Proteomes" id="UP000700596">
    <property type="component" value="Unassembled WGS sequence"/>
</dbReference>
<keyword evidence="4" id="KW-1185">Reference proteome</keyword>
<feature type="chain" id="PRO_5040133359" evidence="2">
    <location>
        <begin position="25"/>
        <end position="146"/>
    </location>
</feature>
<feature type="signal peptide" evidence="2">
    <location>
        <begin position="1"/>
        <end position="24"/>
    </location>
</feature>
<dbReference type="AlphaFoldDB" id="A0A9P9IZP9"/>
<dbReference type="EMBL" id="JAGMWT010000001">
    <property type="protein sequence ID" value="KAH7138076.1"/>
    <property type="molecule type" value="Genomic_DNA"/>
</dbReference>
<sequence>MVAFCRFSSLFVQVALVIAAQVEAHEPPEALSHSGFKIRQVVGKTHKARLYPGTLDAAEKDRPAICYLSTPPILPPDHPPQTYRNSPTSPQPNWEVDINQPPDAYILYEQRRQGSEWQHHPQRRSAIEASAPPDLELLCMHTNLTT</sequence>
<evidence type="ECO:0000313" key="3">
    <source>
        <dbReference type="EMBL" id="KAH7138076.1"/>
    </source>
</evidence>
<keyword evidence="2" id="KW-0732">Signal</keyword>
<gene>
    <name evidence="3" type="ORF">B0J11DRAFT_574086</name>
</gene>
<feature type="region of interest" description="Disordered" evidence="1">
    <location>
        <begin position="70"/>
        <end position="96"/>
    </location>
</feature>
<reference evidence="3" key="1">
    <citation type="journal article" date="2021" name="Nat. Commun.">
        <title>Genetic determinants of endophytism in the Arabidopsis root mycobiome.</title>
        <authorList>
            <person name="Mesny F."/>
            <person name="Miyauchi S."/>
            <person name="Thiergart T."/>
            <person name="Pickel B."/>
            <person name="Atanasova L."/>
            <person name="Karlsson M."/>
            <person name="Huettel B."/>
            <person name="Barry K.W."/>
            <person name="Haridas S."/>
            <person name="Chen C."/>
            <person name="Bauer D."/>
            <person name="Andreopoulos W."/>
            <person name="Pangilinan J."/>
            <person name="LaButti K."/>
            <person name="Riley R."/>
            <person name="Lipzen A."/>
            <person name="Clum A."/>
            <person name="Drula E."/>
            <person name="Henrissat B."/>
            <person name="Kohler A."/>
            <person name="Grigoriev I.V."/>
            <person name="Martin F.M."/>
            <person name="Hacquard S."/>
        </authorList>
    </citation>
    <scope>NUCLEOTIDE SEQUENCE</scope>
    <source>
        <strain evidence="3">MPI-CAGE-CH-0243</strain>
    </source>
</reference>
<evidence type="ECO:0000313" key="4">
    <source>
        <dbReference type="Proteomes" id="UP000700596"/>
    </source>
</evidence>
<name>A0A9P9IZP9_9PLEO</name>
<evidence type="ECO:0000256" key="2">
    <source>
        <dbReference type="SAM" id="SignalP"/>
    </source>
</evidence>